<keyword evidence="7" id="KW-1185">Reference proteome</keyword>
<evidence type="ECO:0000256" key="3">
    <source>
        <dbReference type="ARBA" id="ARBA00022741"/>
    </source>
</evidence>
<accession>A0A0D8FVE7</accession>
<evidence type="ECO:0000256" key="2">
    <source>
        <dbReference type="ARBA" id="ARBA00022448"/>
    </source>
</evidence>
<dbReference type="SMART" id="SM00382">
    <property type="entry name" value="AAA"/>
    <property type="match status" value="1"/>
</dbReference>
<dbReference type="InterPro" id="IPR050683">
    <property type="entry name" value="Bact_Polysacc_Export_ATP-bd"/>
</dbReference>
<dbReference type="Pfam" id="PF00005">
    <property type="entry name" value="ABC_tran"/>
    <property type="match status" value="1"/>
</dbReference>
<dbReference type="GO" id="GO:0016887">
    <property type="term" value="F:ATP hydrolysis activity"/>
    <property type="evidence" value="ECO:0007669"/>
    <property type="project" value="InterPro"/>
</dbReference>
<comment type="similarity">
    <text evidence="1">Belongs to the ABC transporter superfamily.</text>
</comment>
<protein>
    <submittedName>
        <fullName evidence="6">Teichoic acids export ATP-binding protein TagH</fullName>
        <ecNumber evidence="6">3.6.3.40</ecNumber>
    </submittedName>
</protein>
<dbReference type="GO" id="GO:0005524">
    <property type="term" value="F:ATP binding"/>
    <property type="evidence" value="ECO:0007669"/>
    <property type="project" value="UniProtKB-KW"/>
</dbReference>
<dbReference type="CDD" id="cd03220">
    <property type="entry name" value="ABC_KpsT_Wzt"/>
    <property type="match status" value="1"/>
</dbReference>
<dbReference type="InterPro" id="IPR003439">
    <property type="entry name" value="ABC_transporter-like_ATP-bd"/>
</dbReference>
<evidence type="ECO:0000313" key="6">
    <source>
        <dbReference type="EMBL" id="KJE77101.1"/>
    </source>
</evidence>
<organism evidence="6 7">
    <name type="scientific">Ferrimicrobium acidiphilum DSM 19497</name>
    <dbReference type="NCBI Taxonomy" id="1121877"/>
    <lineage>
        <taxon>Bacteria</taxon>
        <taxon>Bacillati</taxon>
        <taxon>Actinomycetota</taxon>
        <taxon>Acidimicrobiia</taxon>
        <taxon>Acidimicrobiales</taxon>
        <taxon>Acidimicrobiaceae</taxon>
        <taxon>Ferrimicrobium</taxon>
    </lineage>
</organism>
<dbReference type="GO" id="GO:0016020">
    <property type="term" value="C:membrane"/>
    <property type="evidence" value="ECO:0007669"/>
    <property type="project" value="InterPro"/>
</dbReference>
<dbReference type="SUPFAM" id="SSF52540">
    <property type="entry name" value="P-loop containing nucleoside triphosphate hydrolases"/>
    <property type="match status" value="1"/>
</dbReference>
<dbReference type="EC" id="3.6.3.40" evidence="6"/>
<keyword evidence="4 6" id="KW-0067">ATP-binding</keyword>
<evidence type="ECO:0000313" key="7">
    <source>
        <dbReference type="Proteomes" id="UP000032336"/>
    </source>
</evidence>
<evidence type="ECO:0000256" key="1">
    <source>
        <dbReference type="ARBA" id="ARBA00005417"/>
    </source>
</evidence>
<dbReference type="GeneID" id="78374009"/>
<dbReference type="EMBL" id="JXUW01000008">
    <property type="protein sequence ID" value="KJE77101.1"/>
    <property type="molecule type" value="Genomic_DNA"/>
</dbReference>
<proteinExistence type="inferred from homology"/>
<dbReference type="PROSITE" id="PS50893">
    <property type="entry name" value="ABC_TRANSPORTER_2"/>
    <property type="match status" value="1"/>
</dbReference>
<keyword evidence="6" id="KW-0378">Hydrolase</keyword>
<dbReference type="RefSeq" id="WP_081901032.1">
    <property type="nucleotide sequence ID" value="NZ_JQKF01000008.1"/>
</dbReference>
<evidence type="ECO:0000256" key="4">
    <source>
        <dbReference type="ARBA" id="ARBA00022840"/>
    </source>
</evidence>
<dbReference type="Gene3D" id="3.40.50.300">
    <property type="entry name" value="P-loop containing nucleotide triphosphate hydrolases"/>
    <property type="match status" value="1"/>
</dbReference>
<reference evidence="6 7" key="1">
    <citation type="submission" date="2015-01" db="EMBL/GenBank/DDBJ databases">
        <title>Draft genome of the acidophilic iron oxidizer Ferrimicrobium acidiphilum strain T23.</title>
        <authorList>
            <person name="Poehlein A."/>
            <person name="Eisen S."/>
            <person name="Schloemann M."/>
            <person name="Johnson B.D."/>
            <person name="Daniel R."/>
            <person name="Muehling M."/>
        </authorList>
    </citation>
    <scope>NUCLEOTIDE SEQUENCE [LARGE SCALE GENOMIC DNA]</scope>
    <source>
        <strain evidence="6 7">T23</strain>
    </source>
</reference>
<feature type="domain" description="ABC transporter" evidence="5">
    <location>
        <begin position="24"/>
        <end position="246"/>
    </location>
</feature>
<dbReference type="Gene3D" id="2.70.50.60">
    <property type="entry name" value="abc- transporter (atp binding component) like domain"/>
    <property type="match status" value="1"/>
</dbReference>
<dbReference type="InterPro" id="IPR027417">
    <property type="entry name" value="P-loop_NTPase"/>
</dbReference>
<gene>
    <name evidence="6" type="primary">tagH</name>
    <name evidence="6" type="ORF">FEAC_12290</name>
</gene>
<sequence>MSTAVEVVSVSKTFRLFQEKYTSLKEKAIHFGKVPHEVFPALTDISFEVQQGVTLGLLGHNGSGKSTLLKCLAGILTPSTGEIRIRGRIAAMLELGAGFHPDLSGRANIYLNAALMGLSRKEVDQRFDAIVEFSELGPFIENQVKFYSSGMYARLGFAVAVNMDPDILLVDEVLAVGDANFQLKCLAKIREFQEEGRTIIFVSHSPDLVRAVCSTAFVLDHGRLVGQGPTAEAVALLQKFQLSGSGLNHDPSTEDHRLEAAISRDIHLNSLMVNGMDADRGVELAAMSQVELAIAIEDVASLAGSCHLEVLIYNASGIALIRAHTREMDMEPVLIRGSVEAVVQFGSLALAVGSYSMQVNLYHPQSGMMIESRRWDNAIMIVGGQKGVGGVIAAEANVFVKEVSSRNFL</sequence>
<dbReference type="eggNOG" id="COG1134">
    <property type="taxonomic scope" value="Bacteria"/>
</dbReference>
<dbReference type="InterPro" id="IPR003593">
    <property type="entry name" value="AAA+_ATPase"/>
</dbReference>
<evidence type="ECO:0000259" key="5">
    <source>
        <dbReference type="PROSITE" id="PS50893"/>
    </source>
</evidence>
<dbReference type="GO" id="GO:0140359">
    <property type="term" value="F:ABC-type transporter activity"/>
    <property type="evidence" value="ECO:0007669"/>
    <property type="project" value="InterPro"/>
</dbReference>
<name>A0A0D8FVE7_9ACTN</name>
<comment type="caution">
    <text evidence="6">The sequence shown here is derived from an EMBL/GenBank/DDBJ whole genome shotgun (WGS) entry which is preliminary data.</text>
</comment>
<dbReference type="Proteomes" id="UP000032336">
    <property type="component" value="Unassembled WGS sequence"/>
</dbReference>
<dbReference type="PANTHER" id="PTHR46743:SF2">
    <property type="entry name" value="TEICHOIC ACIDS EXPORT ATP-BINDING PROTEIN TAGH"/>
    <property type="match status" value="1"/>
</dbReference>
<keyword evidence="2" id="KW-0813">Transport</keyword>
<keyword evidence="3" id="KW-0547">Nucleotide-binding</keyword>
<dbReference type="STRING" id="1121877.FEAC_12290"/>
<dbReference type="AlphaFoldDB" id="A0A0D8FVE7"/>
<dbReference type="PANTHER" id="PTHR46743">
    <property type="entry name" value="TEICHOIC ACIDS EXPORT ATP-BINDING PROTEIN TAGH"/>
    <property type="match status" value="1"/>
</dbReference>
<dbReference type="InterPro" id="IPR015860">
    <property type="entry name" value="ABC_transpr_TagH-like"/>
</dbReference>